<keyword evidence="5" id="KW-0460">Magnesium</keyword>
<evidence type="ECO:0000256" key="9">
    <source>
        <dbReference type="ARBA" id="ARBA00044968"/>
    </source>
</evidence>
<name>A0A8J3ZF29_9ACTN</name>
<comment type="cofactor">
    <cofactor evidence="1">
        <name>Mg(2+)</name>
        <dbReference type="ChEBI" id="CHEBI:18420"/>
    </cofactor>
</comment>
<protein>
    <recommendedName>
        <fullName evidence="10">Beta-phosphoglucomutase</fullName>
        <ecNumber evidence="9">5.4.2.6</ecNumber>
    </recommendedName>
</protein>
<dbReference type="InterPro" id="IPR023198">
    <property type="entry name" value="PGP-like_dom2"/>
</dbReference>
<dbReference type="GO" id="GO:0046872">
    <property type="term" value="F:metal ion binding"/>
    <property type="evidence" value="ECO:0007669"/>
    <property type="project" value="UniProtKB-KW"/>
</dbReference>
<evidence type="ECO:0000256" key="4">
    <source>
        <dbReference type="ARBA" id="ARBA00022723"/>
    </source>
</evidence>
<dbReference type="InterPro" id="IPR023214">
    <property type="entry name" value="HAD_sf"/>
</dbReference>
<dbReference type="InterPro" id="IPR010976">
    <property type="entry name" value="B-phosphoglucomutase_hydrolase"/>
</dbReference>
<evidence type="ECO:0000313" key="12">
    <source>
        <dbReference type="Proteomes" id="UP000612585"/>
    </source>
</evidence>
<dbReference type="EC" id="5.4.2.6" evidence="9"/>
<dbReference type="InterPro" id="IPR051600">
    <property type="entry name" value="Beta-PGM-like"/>
</dbReference>
<keyword evidence="6" id="KW-0413">Isomerase</keyword>
<dbReference type="SFLD" id="SFLDG01129">
    <property type="entry name" value="C1.5:_HAD__Beta-PGM__Phosphata"/>
    <property type="match status" value="1"/>
</dbReference>
<comment type="catalytic activity">
    <reaction evidence="8">
        <text>beta-D-glucose 1-phosphate = beta-D-glucose 6-phosphate</text>
        <dbReference type="Rhea" id="RHEA:20113"/>
        <dbReference type="ChEBI" id="CHEBI:57684"/>
        <dbReference type="ChEBI" id="CHEBI:58247"/>
        <dbReference type="EC" id="5.4.2.6"/>
    </reaction>
</comment>
<dbReference type="NCBIfam" id="TIGR02009">
    <property type="entry name" value="PGMB-YQAB-SF"/>
    <property type="match status" value="1"/>
</dbReference>
<evidence type="ECO:0000256" key="8">
    <source>
        <dbReference type="ARBA" id="ARBA00044926"/>
    </source>
</evidence>
<keyword evidence="4" id="KW-0479">Metal-binding</keyword>
<dbReference type="Proteomes" id="UP000612585">
    <property type="component" value="Unassembled WGS sequence"/>
</dbReference>
<sequence length="260" mass="27851">MALVISMYILDVLGLPTTVKACLFDLDGVLTQTAAVHNAAWRATFDEFLKDRSAKTGEPFVPFDPEADYNRYVDGRPRADGVRTFLASRGITLTEGTPEDQPGADTVNGLGNKKNQLLLKIIREKGVDVFEGSLAYLRAAEAAGLRRAVVSASANARDVLRTTGLDQYIEYIVDGIVARQEGLRGKPEPDTFLAAARHLNVSPAEAAVFEDALAGVAAGRAGNFGYVVGVDRVGQAAELSEQGADIVVRDLSELLDEEQA</sequence>
<dbReference type="Pfam" id="PF00702">
    <property type="entry name" value="Hydrolase"/>
    <property type="match status" value="1"/>
</dbReference>
<dbReference type="AlphaFoldDB" id="A0A8J3ZF29"/>
<dbReference type="EMBL" id="BOPG01000082">
    <property type="protein sequence ID" value="GIJ62731.1"/>
    <property type="molecule type" value="Genomic_DNA"/>
</dbReference>
<evidence type="ECO:0000256" key="6">
    <source>
        <dbReference type="ARBA" id="ARBA00023235"/>
    </source>
</evidence>
<evidence type="ECO:0000256" key="10">
    <source>
        <dbReference type="ARBA" id="ARBA00044991"/>
    </source>
</evidence>
<dbReference type="InterPro" id="IPR036412">
    <property type="entry name" value="HAD-like_sf"/>
</dbReference>
<dbReference type="InterPro" id="IPR006439">
    <property type="entry name" value="HAD-SF_hydro_IA"/>
</dbReference>
<dbReference type="SUPFAM" id="SSF56784">
    <property type="entry name" value="HAD-like"/>
    <property type="match status" value="1"/>
</dbReference>
<comment type="caution">
    <text evidence="11">The sequence shown here is derived from an EMBL/GenBank/DDBJ whole genome shotgun (WGS) entry which is preliminary data.</text>
</comment>
<reference evidence="11" key="1">
    <citation type="submission" date="2021-01" db="EMBL/GenBank/DDBJ databases">
        <title>Whole genome shotgun sequence of Virgisporangium aurantiacum NBRC 16421.</title>
        <authorList>
            <person name="Komaki H."/>
            <person name="Tamura T."/>
        </authorList>
    </citation>
    <scope>NUCLEOTIDE SEQUENCE</scope>
    <source>
        <strain evidence="11">NBRC 16421</strain>
    </source>
</reference>
<dbReference type="NCBIfam" id="TIGR01509">
    <property type="entry name" value="HAD-SF-IA-v3"/>
    <property type="match status" value="1"/>
</dbReference>
<evidence type="ECO:0000256" key="1">
    <source>
        <dbReference type="ARBA" id="ARBA00001946"/>
    </source>
</evidence>
<organism evidence="11 12">
    <name type="scientific">Virgisporangium aurantiacum</name>
    <dbReference type="NCBI Taxonomy" id="175570"/>
    <lineage>
        <taxon>Bacteria</taxon>
        <taxon>Bacillati</taxon>
        <taxon>Actinomycetota</taxon>
        <taxon>Actinomycetes</taxon>
        <taxon>Micromonosporales</taxon>
        <taxon>Micromonosporaceae</taxon>
        <taxon>Virgisporangium</taxon>
    </lineage>
</organism>
<dbReference type="GO" id="GO:0008801">
    <property type="term" value="F:beta-phosphoglucomutase activity"/>
    <property type="evidence" value="ECO:0007669"/>
    <property type="project" value="UniProtKB-EC"/>
</dbReference>
<keyword evidence="3" id="KW-0597">Phosphoprotein</keyword>
<dbReference type="SFLD" id="SFLDS00003">
    <property type="entry name" value="Haloacid_Dehalogenase"/>
    <property type="match status" value="1"/>
</dbReference>
<keyword evidence="12" id="KW-1185">Reference proteome</keyword>
<comment type="similarity">
    <text evidence="2">Belongs to the HAD-like hydrolase superfamily. CbbY/CbbZ/Gph/YieH family.</text>
</comment>
<keyword evidence="7" id="KW-0119">Carbohydrate metabolism</keyword>
<dbReference type="Gene3D" id="3.40.50.1000">
    <property type="entry name" value="HAD superfamily/HAD-like"/>
    <property type="match status" value="1"/>
</dbReference>
<dbReference type="PANTHER" id="PTHR46193:SF18">
    <property type="entry name" value="HEXITOL PHOSPHATASE B"/>
    <property type="match status" value="1"/>
</dbReference>
<evidence type="ECO:0000256" key="5">
    <source>
        <dbReference type="ARBA" id="ARBA00022842"/>
    </source>
</evidence>
<dbReference type="Gene3D" id="1.10.150.240">
    <property type="entry name" value="Putative phosphatase, domain 2"/>
    <property type="match status" value="1"/>
</dbReference>
<accession>A0A8J3ZF29</accession>
<dbReference type="PANTHER" id="PTHR46193">
    <property type="entry name" value="6-PHOSPHOGLUCONATE PHOSPHATASE"/>
    <property type="match status" value="1"/>
</dbReference>
<proteinExistence type="inferred from homology"/>
<evidence type="ECO:0000313" key="11">
    <source>
        <dbReference type="EMBL" id="GIJ62731.1"/>
    </source>
</evidence>
<evidence type="ECO:0000256" key="3">
    <source>
        <dbReference type="ARBA" id="ARBA00022553"/>
    </source>
</evidence>
<evidence type="ECO:0000256" key="7">
    <source>
        <dbReference type="ARBA" id="ARBA00023277"/>
    </source>
</evidence>
<evidence type="ECO:0000256" key="2">
    <source>
        <dbReference type="ARBA" id="ARBA00006171"/>
    </source>
</evidence>
<gene>
    <name evidence="11" type="ORF">Vau01_102470</name>
</gene>